<dbReference type="RefSeq" id="WP_013118551.1">
    <property type="nucleotide sequence ID" value="NC_014151.1"/>
</dbReference>
<evidence type="ECO:0000256" key="1">
    <source>
        <dbReference type="ARBA" id="ARBA00010457"/>
    </source>
</evidence>
<dbReference type="Gene3D" id="2.60.40.200">
    <property type="entry name" value="Superoxide dismutase, copper/zinc binding domain"/>
    <property type="match status" value="1"/>
</dbReference>
<comment type="catalytic activity">
    <reaction evidence="3">
        <text>2 superoxide + 2 H(+) = H2O2 + O2</text>
        <dbReference type="Rhea" id="RHEA:20696"/>
        <dbReference type="ChEBI" id="CHEBI:15378"/>
        <dbReference type="ChEBI" id="CHEBI:15379"/>
        <dbReference type="ChEBI" id="CHEBI:16240"/>
        <dbReference type="ChEBI" id="CHEBI:18421"/>
        <dbReference type="EC" id="1.15.1.1"/>
    </reaction>
</comment>
<dbReference type="PROSITE" id="PS00332">
    <property type="entry name" value="SOD_CU_ZN_2"/>
    <property type="match status" value="1"/>
</dbReference>
<dbReference type="SUPFAM" id="SSF49329">
    <property type="entry name" value="Cu,Zn superoxide dismutase-like"/>
    <property type="match status" value="1"/>
</dbReference>
<dbReference type="CDD" id="cd00305">
    <property type="entry name" value="Cu-Zn_Superoxide_Dismutase"/>
    <property type="match status" value="1"/>
</dbReference>
<dbReference type="EMBL" id="CP001964">
    <property type="protein sequence ID" value="ADG76222.1"/>
    <property type="molecule type" value="Genomic_DNA"/>
</dbReference>
<dbReference type="GO" id="GO:0004784">
    <property type="term" value="F:superoxide dismutase activity"/>
    <property type="evidence" value="ECO:0007669"/>
    <property type="project" value="UniProtKB-EC"/>
</dbReference>
<reference evidence="6 7" key="1">
    <citation type="journal article" date="2010" name="Stand. Genomic Sci.">
        <title>Complete genome sequence of Cellulomonas flavigena type strain (134).</title>
        <authorList>
            <person name="Abt B."/>
            <person name="Foster B."/>
            <person name="Lapidus A."/>
            <person name="Clum A."/>
            <person name="Sun H."/>
            <person name="Pukall R."/>
            <person name="Lucas S."/>
            <person name="Glavina Del Rio T."/>
            <person name="Nolan M."/>
            <person name="Tice H."/>
            <person name="Cheng J.F."/>
            <person name="Pitluck S."/>
            <person name="Liolios K."/>
            <person name="Ivanova N."/>
            <person name="Mavromatis K."/>
            <person name="Ovchinnikova G."/>
            <person name="Pati A."/>
            <person name="Goodwin L."/>
            <person name="Chen A."/>
            <person name="Palaniappan K."/>
            <person name="Land M."/>
            <person name="Hauser L."/>
            <person name="Chang Y.J."/>
            <person name="Jeffries C.D."/>
            <person name="Rohde M."/>
            <person name="Goker M."/>
            <person name="Woyke T."/>
            <person name="Bristow J."/>
            <person name="Eisen J.A."/>
            <person name="Markowitz V."/>
            <person name="Hugenholtz P."/>
            <person name="Kyrpides N.C."/>
            <person name="Klenk H.P."/>
        </authorList>
    </citation>
    <scope>NUCLEOTIDE SEQUENCE [LARGE SCALE GENOMIC DNA]</scope>
    <source>
        <strain evidence="7">ATCC 482 / DSM 20109 / BCRC 11376 / JCM 18109 / NBRC 3775 / NCIMB 8073 / NRS 134</strain>
    </source>
</reference>
<dbReference type="InterPro" id="IPR001424">
    <property type="entry name" value="SOD_Cu_Zn_dom"/>
</dbReference>
<feature type="domain" description="Superoxide dismutase copper/zinc binding" evidence="5">
    <location>
        <begin position="63"/>
        <end position="208"/>
    </location>
</feature>
<organism evidence="6 7">
    <name type="scientific">Cellulomonas flavigena (strain ATCC 482 / DSM 20109 / BCRC 11376 / JCM 18109 / NBRC 3775 / NCIMB 8073 / NRS 134)</name>
    <dbReference type="NCBI Taxonomy" id="446466"/>
    <lineage>
        <taxon>Bacteria</taxon>
        <taxon>Bacillati</taxon>
        <taxon>Actinomycetota</taxon>
        <taxon>Actinomycetes</taxon>
        <taxon>Micrococcales</taxon>
        <taxon>Cellulomonadaceae</taxon>
        <taxon>Cellulomonas</taxon>
    </lineage>
</organism>
<evidence type="ECO:0000256" key="3">
    <source>
        <dbReference type="RuleBase" id="RU000393"/>
    </source>
</evidence>
<comment type="function">
    <text evidence="2">Destroys radicals which are normally produced within the cells and which are toxic to biological systems. May play a role in favoring mycobacterial survival in phagocytes.</text>
</comment>
<evidence type="ECO:0000256" key="2">
    <source>
        <dbReference type="ARBA" id="ARBA00024900"/>
    </source>
</evidence>
<evidence type="ECO:0000313" key="6">
    <source>
        <dbReference type="EMBL" id="ADG76222.1"/>
    </source>
</evidence>
<dbReference type="OrthoDB" id="9792957at2"/>
<feature type="region of interest" description="Disordered" evidence="4">
    <location>
        <begin position="25"/>
        <end position="47"/>
    </location>
</feature>
<accession>D5UC63</accession>
<sequence length="210" mass="21025">MRGRLSTTTLTIAALAALTACGDADQEQPAAGGEPAATTAATPDDRDDDLEVSLVDATGAQVGTVSLDEDDDALEIEVAVDGLDPGFHGFHVHAVGRCEPASPDPSDPAKIGDFLSAGGHLGADAGDHGEHAGDLPPLLVDASGSAELTVTTDALTLADLTDDDGSAVMVHAGRDNLAHVPERYAPDGPDEATRKTGDAGDRVACGVVGG</sequence>
<name>D5UC63_CELFN</name>
<dbReference type="eggNOG" id="COG2032">
    <property type="taxonomic scope" value="Bacteria"/>
</dbReference>
<feature type="compositionally biased region" description="Low complexity" evidence="4">
    <location>
        <begin position="27"/>
        <end position="42"/>
    </location>
</feature>
<dbReference type="STRING" id="446466.Cfla_3343"/>
<dbReference type="Proteomes" id="UP000000849">
    <property type="component" value="Chromosome"/>
</dbReference>
<keyword evidence="7" id="KW-1185">Reference proteome</keyword>
<evidence type="ECO:0000256" key="4">
    <source>
        <dbReference type="SAM" id="MobiDB-lite"/>
    </source>
</evidence>
<dbReference type="Pfam" id="PF00080">
    <property type="entry name" value="Sod_Cu"/>
    <property type="match status" value="1"/>
</dbReference>
<comment type="cofactor">
    <cofactor evidence="3">
        <name>Cu cation</name>
        <dbReference type="ChEBI" id="CHEBI:23378"/>
    </cofactor>
    <text evidence="3">Binds 1 copper ion per subunit.</text>
</comment>
<evidence type="ECO:0000259" key="5">
    <source>
        <dbReference type="Pfam" id="PF00080"/>
    </source>
</evidence>
<dbReference type="KEGG" id="cfl:Cfla_3343"/>
<keyword evidence="3" id="KW-0862">Zinc</keyword>
<feature type="region of interest" description="Disordered" evidence="4">
    <location>
        <begin position="185"/>
        <end position="210"/>
    </location>
</feature>
<dbReference type="InterPro" id="IPR036423">
    <property type="entry name" value="SOD-like_Cu/Zn_dom_sf"/>
</dbReference>
<dbReference type="PROSITE" id="PS51257">
    <property type="entry name" value="PROKAR_LIPOPROTEIN"/>
    <property type="match status" value="1"/>
</dbReference>
<dbReference type="PANTHER" id="PTHR10003">
    <property type="entry name" value="SUPEROXIDE DISMUTASE CU-ZN -RELATED"/>
    <property type="match status" value="1"/>
</dbReference>
<dbReference type="InterPro" id="IPR024134">
    <property type="entry name" value="SOD_Cu/Zn_/chaperone"/>
</dbReference>
<dbReference type="HOGENOM" id="CLU_056632_8_0_11"/>
<protein>
    <recommendedName>
        <fullName evidence="3">Superoxide dismutase [Cu-Zn]</fullName>
        <ecNumber evidence="3">1.15.1.1</ecNumber>
    </recommendedName>
</protein>
<keyword evidence="3" id="KW-0479">Metal-binding</keyword>
<proteinExistence type="inferred from homology"/>
<dbReference type="AlphaFoldDB" id="D5UC63"/>
<dbReference type="EC" id="1.15.1.1" evidence="3"/>
<comment type="similarity">
    <text evidence="1 3">Belongs to the Cu-Zn superoxide dismutase family.</text>
</comment>
<feature type="compositionally biased region" description="Basic and acidic residues" evidence="4">
    <location>
        <begin position="185"/>
        <end position="201"/>
    </location>
</feature>
<keyword evidence="3" id="KW-0560">Oxidoreductase</keyword>
<comment type="cofactor">
    <cofactor evidence="3">
        <name>Zn(2+)</name>
        <dbReference type="ChEBI" id="CHEBI:29105"/>
    </cofactor>
    <text evidence="3">Binds 1 zinc ion per subunit.</text>
</comment>
<evidence type="ECO:0000313" key="7">
    <source>
        <dbReference type="Proteomes" id="UP000000849"/>
    </source>
</evidence>
<gene>
    <name evidence="6" type="ordered locus">Cfla_3343</name>
</gene>
<dbReference type="InterPro" id="IPR018152">
    <property type="entry name" value="SOD_Cu/Zn_BS"/>
</dbReference>
<keyword evidence="3" id="KW-0186">Copper</keyword>
<dbReference type="GO" id="GO:0005507">
    <property type="term" value="F:copper ion binding"/>
    <property type="evidence" value="ECO:0007669"/>
    <property type="project" value="InterPro"/>
</dbReference>